<comment type="domain">
    <text evidence="11">The middle region has homology to RecA with ATPase motifs including the RadA KNRFG motif, while the C-terminus is homologous to Lon protease.</text>
</comment>
<dbReference type="GO" id="GO:0008270">
    <property type="term" value="F:zinc ion binding"/>
    <property type="evidence" value="ECO:0007669"/>
    <property type="project" value="UniProtKB-KW"/>
</dbReference>
<dbReference type="HAMAP" id="MF_01498">
    <property type="entry name" value="RadA_bact"/>
    <property type="match status" value="1"/>
</dbReference>
<dbReference type="Pfam" id="PF13541">
    <property type="entry name" value="ChlI"/>
    <property type="match status" value="1"/>
</dbReference>
<evidence type="ECO:0000313" key="15">
    <source>
        <dbReference type="EMBL" id="SHJ89871.1"/>
    </source>
</evidence>
<sequence length="458" mass="50135">MGKIKTKYVCQECGYISLKWMGKCPECNSWQSFVEEFVEKKRSSSEVVKAVSQKPVKLKNIELQIEDRFKTDNIELDRVLGGGIVKGSLVLVGGDPGIGKSTLLIQVASNIGNKGLKVLYVSGEESLKQIKMRADRLSIDNENLYIVSENNLQYISKYIEEINPNLLIIDSIQTVYNPDITSAPGSVSQVREGTATLMKLSKKLGIATFIVGHVTKTGSIAGPKVLEHMVDTVLYFEGEKHNIYRVLRAVKNRFGSTNEIGIFEMTNNGLEQVINPSHLFLAHRPKEASGSVVIAGIEGTRPVLIEIQALISPTSFGNPRRMATGIDYNRVVMLMAVLEKKIGLQLQGQDGYVNVVGGIQLSEPAVDLAIVCAIASSFRNKIIDHQTIIFGEVGLTGEVRAVNYPEKRITEAVKMGFKTCVIPKGNTNGLPAFKDIEIVGVDNVYEALDIVLGGRHSG</sequence>
<keyword evidence="7 11" id="KW-0067">ATP-binding</keyword>
<feature type="short sequence motif" description="RadA KNRFG motif" evidence="11">
    <location>
        <begin position="251"/>
        <end position="255"/>
    </location>
</feature>
<dbReference type="FunFam" id="3.30.230.10:FF:000031">
    <property type="entry name" value="DNA repair protein RadA"/>
    <property type="match status" value="1"/>
</dbReference>
<evidence type="ECO:0000256" key="11">
    <source>
        <dbReference type="HAMAP-Rule" id="MF_01498"/>
    </source>
</evidence>
<comment type="function">
    <text evidence="13">DNA-dependent ATPase involved in processing of recombination intermediates, plays a role in repairing DNA breaks. Stimulates the branch migration of RecA-mediated strand transfer reactions, allowing the 3' invading strand to extend heteroduplex DNA faster. Binds ssDNA in the presence of ADP but not other nucleotides, has ATPase activity that is stimulated by ssDNA and various branched DNA structures, but inhibited by SSB. Does not have RecA's homology-searching function.</text>
</comment>
<dbReference type="AlphaFoldDB" id="A0A1M6N2E6"/>
<dbReference type="Pfam" id="PF18073">
    <property type="entry name" value="Zn_ribbon_LapB"/>
    <property type="match status" value="1"/>
</dbReference>
<dbReference type="PANTHER" id="PTHR32472:SF10">
    <property type="entry name" value="DNA REPAIR PROTEIN RADA-LIKE PROTEIN"/>
    <property type="match status" value="1"/>
</dbReference>
<evidence type="ECO:0000313" key="16">
    <source>
        <dbReference type="Proteomes" id="UP000184465"/>
    </source>
</evidence>
<evidence type="ECO:0000256" key="9">
    <source>
        <dbReference type="ARBA" id="ARBA00023125"/>
    </source>
</evidence>
<dbReference type="STRING" id="1121301.SAMN02745912_01546"/>
<comment type="similarity">
    <text evidence="11 13">Belongs to the RecA family. RadA subfamily.</text>
</comment>
<feature type="binding site" evidence="11">
    <location>
        <begin position="94"/>
        <end position="101"/>
    </location>
    <ligand>
        <name>ATP</name>
        <dbReference type="ChEBI" id="CHEBI:30616"/>
    </ligand>
</feature>
<dbReference type="SUPFAM" id="SSF54211">
    <property type="entry name" value="Ribosomal protein S5 domain 2-like"/>
    <property type="match status" value="1"/>
</dbReference>
<evidence type="ECO:0000256" key="8">
    <source>
        <dbReference type="ARBA" id="ARBA00023016"/>
    </source>
</evidence>
<dbReference type="Proteomes" id="UP000184465">
    <property type="component" value="Unassembled WGS sequence"/>
</dbReference>
<comment type="function">
    <text evidence="11">Plays a role in repairing double-strand DNA breaks, probably involving stabilizing or processing branched DNA or blocked replication forks.</text>
</comment>
<name>A0A1M6N2E6_PARC5</name>
<dbReference type="InterPro" id="IPR020568">
    <property type="entry name" value="Ribosomal_Su5_D2-typ_SF"/>
</dbReference>
<keyword evidence="16" id="KW-1185">Reference proteome</keyword>
<dbReference type="Gene3D" id="3.40.50.300">
    <property type="entry name" value="P-loop containing nucleotide triphosphate hydrolases"/>
    <property type="match status" value="1"/>
</dbReference>
<evidence type="ECO:0000256" key="1">
    <source>
        <dbReference type="ARBA" id="ARBA00022723"/>
    </source>
</evidence>
<dbReference type="OrthoDB" id="9803906at2"/>
<protein>
    <recommendedName>
        <fullName evidence="11 12">DNA repair protein RadA</fullName>
    </recommendedName>
</protein>
<evidence type="ECO:0000256" key="5">
    <source>
        <dbReference type="ARBA" id="ARBA00022801"/>
    </source>
</evidence>
<evidence type="ECO:0000256" key="7">
    <source>
        <dbReference type="ARBA" id="ARBA00022840"/>
    </source>
</evidence>
<evidence type="ECO:0000259" key="14">
    <source>
        <dbReference type="PROSITE" id="PS50162"/>
    </source>
</evidence>
<keyword evidence="1 11" id="KW-0479">Metal-binding</keyword>
<evidence type="ECO:0000256" key="13">
    <source>
        <dbReference type="RuleBase" id="RU003555"/>
    </source>
</evidence>
<dbReference type="Gene3D" id="3.30.230.10">
    <property type="match status" value="1"/>
</dbReference>
<dbReference type="SMART" id="SM00382">
    <property type="entry name" value="AAA"/>
    <property type="match status" value="1"/>
</dbReference>
<dbReference type="EMBL" id="FRAG01000014">
    <property type="protein sequence ID" value="SHJ89871.1"/>
    <property type="molecule type" value="Genomic_DNA"/>
</dbReference>
<dbReference type="PANTHER" id="PTHR32472">
    <property type="entry name" value="DNA REPAIR PROTEIN RADA"/>
    <property type="match status" value="1"/>
</dbReference>
<keyword evidence="5" id="KW-0378">Hydrolase</keyword>
<dbReference type="GO" id="GO:0140664">
    <property type="term" value="F:ATP-dependent DNA damage sensor activity"/>
    <property type="evidence" value="ECO:0007669"/>
    <property type="project" value="InterPro"/>
</dbReference>
<dbReference type="GO" id="GO:0000725">
    <property type="term" value="P:recombinational repair"/>
    <property type="evidence" value="ECO:0007669"/>
    <property type="project" value="UniProtKB-UniRule"/>
</dbReference>
<feature type="region of interest" description="Lon-protease-like" evidence="11">
    <location>
        <begin position="350"/>
        <end position="458"/>
    </location>
</feature>
<evidence type="ECO:0000256" key="4">
    <source>
        <dbReference type="ARBA" id="ARBA00022771"/>
    </source>
</evidence>
<dbReference type="SUPFAM" id="SSF52540">
    <property type="entry name" value="P-loop containing nucleoside triphosphate hydrolases"/>
    <property type="match status" value="1"/>
</dbReference>
<dbReference type="RefSeq" id="WP_073148599.1">
    <property type="nucleotide sequence ID" value="NZ_FRAG01000014.1"/>
</dbReference>
<accession>A0A1M6N2E6</accession>
<dbReference type="GO" id="GO:0005524">
    <property type="term" value="F:ATP binding"/>
    <property type="evidence" value="ECO:0007669"/>
    <property type="project" value="UniProtKB-UniRule"/>
</dbReference>
<dbReference type="GO" id="GO:0016787">
    <property type="term" value="F:hydrolase activity"/>
    <property type="evidence" value="ECO:0007669"/>
    <property type="project" value="UniProtKB-KW"/>
</dbReference>
<dbReference type="InterPro" id="IPR020588">
    <property type="entry name" value="RecA_ATP-bd"/>
</dbReference>
<dbReference type="FunFam" id="3.40.50.300:FF:000050">
    <property type="entry name" value="DNA repair protein RadA"/>
    <property type="match status" value="1"/>
</dbReference>
<dbReference type="InterPro" id="IPR027417">
    <property type="entry name" value="P-loop_NTPase"/>
</dbReference>
<evidence type="ECO:0000256" key="12">
    <source>
        <dbReference type="NCBIfam" id="TIGR00416"/>
    </source>
</evidence>
<dbReference type="InterPro" id="IPR041166">
    <property type="entry name" value="Rubredoxin_2"/>
</dbReference>
<feature type="domain" description="RecA family profile 1" evidence="14">
    <location>
        <begin position="65"/>
        <end position="214"/>
    </location>
</feature>
<dbReference type="InterPro" id="IPR004504">
    <property type="entry name" value="DNA_repair_RadA"/>
</dbReference>
<dbReference type="Pfam" id="PF13481">
    <property type="entry name" value="AAA_25"/>
    <property type="match status" value="1"/>
</dbReference>
<evidence type="ECO:0000256" key="6">
    <source>
        <dbReference type="ARBA" id="ARBA00022833"/>
    </source>
</evidence>
<reference evidence="15 16" key="1">
    <citation type="submission" date="2016-11" db="EMBL/GenBank/DDBJ databases">
        <authorList>
            <person name="Jaros S."/>
            <person name="Januszkiewicz K."/>
            <person name="Wedrychowicz H."/>
        </authorList>
    </citation>
    <scope>NUCLEOTIDE SEQUENCE [LARGE SCALE GENOMIC DNA]</scope>
    <source>
        <strain evidence="15 16">DSM 15212</strain>
    </source>
</reference>
<evidence type="ECO:0000256" key="3">
    <source>
        <dbReference type="ARBA" id="ARBA00022763"/>
    </source>
</evidence>
<gene>
    <name evidence="11" type="primary">radA</name>
    <name evidence="15" type="ORF">SAMN02745912_01546</name>
</gene>
<keyword evidence="2 11" id="KW-0547">Nucleotide-binding</keyword>
<keyword evidence="3 11" id="KW-0227">DNA damage</keyword>
<dbReference type="PRINTS" id="PR01874">
    <property type="entry name" value="DNAREPAIRADA"/>
</dbReference>
<dbReference type="GO" id="GO:0005829">
    <property type="term" value="C:cytosol"/>
    <property type="evidence" value="ECO:0007669"/>
    <property type="project" value="TreeGrafter"/>
</dbReference>
<keyword evidence="6 13" id="KW-0862">Zinc</keyword>
<keyword evidence="8 11" id="KW-0346">Stress response</keyword>
<organism evidence="15 16">
    <name type="scientific">Paramaledivibacter caminithermalis (strain DSM 15212 / CIP 107654 / DViRD3)</name>
    <name type="common">Clostridium caminithermale</name>
    <dbReference type="NCBI Taxonomy" id="1121301"/>
    <lineage>
        <taxon>Bacteria</taxon>
        <taxon>Bacillati</taxon>
        <taxon>Bacillota</taxon>
        <taxon>Clostridia</taxon>
        <taxon>Peptostreptococcales</taxon>
        <taxon>Caminicellaceae</taxon>
        <taxon>Paramaledivibacter</taxon>
    </lineage>
</organism>
<dbReference type="CDD" id="cd01121">
    <property type="entry name" value="RadA_SMS_N"/>
    <property type="match status" value="1"/>
</dbReference>
<keyword evidence="10 11" id="KW-0234">DNA repair</keyword>
<evidence type="ECO:0000256" key="10">
    <source>
        <dbReference type="ARBA" id="ARBA00023204"/>
    </source>
</evidence>
<keyword evidence="9 11" id="KW-0238">DNA-binding</keyword>
<keyword evidence="4 13" id="KW-0863">Zinc-finger</keyword>
<dbReference type="NCBIfam" id="TIGR00416">
    <property type="entry name" value="sms"/>
    <property type="match status" value="1"/>
</dbReference>
<dbReference type="PROSITE" id="PS50162">
    <property type="entry name" value="RECA_2"/>
    <property type="match status" value="1"/>
</dbReference>
<dbReference type="InterPro" id="IPR003593">
    <property type="entry name" value="AAA+_ATPase"/>
</dbReference>
<dbReference type="GO" id="GO:0003684">
    <property type="term" value="F:damaged DNA binding"/>
    <property type="evidence" value="ECO:0007669"/>
    <property type="project" value="InterPro"/>
</dbReference>
<proteinExistence type="inferred from homology"/>
<evidence type="ECO:0000256" key="2">
    <source>
        <dbReference type="ARBA" id="ARBA00022741"/>
    </source>
</evidence>
<dbReference type="InterPro" id="IPR014721">
    <property type="entry name" value="Ribsml_uS5_D2-typ_fold_subgr"/>
</dbReference>